<sequence>MAASPSRARLAVAVCGSLVMVAAMLFTAAGATADNLRLNKSVLNDILIAQANNGCPVQSRMDPRLTDAARRHSFDVRDNQIDGHIGSDGSTTADRARDSGFIGRSAETIAIAPSVAISGIAIVNQWWNDPESRAIMQDCSNTAIGVWSENSPFRTALVAVYGQPGMPQ</sequence>
<evidence type="ECO:0000313" key="4">
    <source>
        <dbReference type="Proteomes" id="UP000093985"/>
    </source>
</evidence>
<dbReference type="CDD" id="cd05379">
    <property type="entry name" value="CAP_bacterial"/>
    <property type="match status" value="1"/>
</dbReference>
<comment type="caution">
    <text evidence="3">The sequence shown here is derived from an EMBL/GenBank/DDBJ whole genome shotgun (WGS) entry which is preliminary data.</text>
</comment>
<dbReference type="InterPro" id="IPR014044">
    <property type="entry name" value="CAP_dom"/>
</dbReference>
<dbReference type="EMBL" id="LZIN01000036">
    <property type="protein sequence ID" value="OBG07692.1"/>
    <property type="molecule type" value="Genomic_DNA"/>
</dbReference>
<dbReference type="Pfam" id="PF00188">
    <property type="entry name" value="CAP"/>
    <property type="match status" value="1"/>
</dbReference>
<name>A0A1A2ERG8_MYCSD</name>
<dbReference type="InterPro" id="IPR035940">
    <property type="entry name" value="CAP_sf"/>
</dbReference>
<dbReference type="PANTHER" id="PTHR31157:SF1">
    <property type="entry name" value="SCP DOMAIN-CONTAINING PROTEIN"/>
    <property type="match status" value="1"/>
</dbReference>
<dbReference type="OrthoDB" id="4625906at2"/>
<dbReference type="Gene3D" id="3.40.33.10">
    <property type="entry name" value="CAP"/>
    <property type="match status" value="1"/>
</dbReference>
<evidence type="ECO:0000313" key="3">
    <source>
        <dbReference type="EMBL" id="OBG07692.1"/>
    </source>
</evidence>
<dbReference type="AlphaFoldDB" id="A0A1A2ERG8"/>
<evidence type="ECO:0000256" key="1">
    <source>
        <dbReference type="SAM" id="SignalP"/>
    </source>
</evidence>
<accession>A0A1A2ERG8</accession>
<dbReference type="SUPFAM" id="SSF55797">
    <property type="entry name" value="PR-1-like"/>
    <property type="match status" value="1"/>
</dbReference>
<protein>
    <recommendedName>
        <fullName evidence="2">SCP domain-containing protein</fullName>
    </recommendedName>
</protein>
<reference evidence="4" key="1">
    <citation type="submission" date="2016-06" db="EMBL/GenBank/DDBJ databases">
        <authorList>
            <person name="Sutton G."/>
            <person name="Brinkac L."/>
            <person name="Sanka R."/>
            <person name="Adams M."/>
            <person name="Lau E."/>
            <person name="Mehaffy C."/>
            <person name="Tameris M."/>
            <person name="Hatherill M."/>
            <person name="Hanekom W."/>
            <person name="Mahomed H."/>
            <person name="Mcshane H."/>
        </authorList>
    </citation>
    <scope>NUCLEOTIDE SEQUENCE [LARGE SCALE GENOMIC DNA]</scope>
    <source>
        <strain evidence="4">852014-51077_SCH5608930-a</strain>
    </source>
</reference>
<organism evidence="3 4">
    <name type="scientific">Mycolicibacter sinensis (strain JDM601)</name>
    <name type="common">Mycobacterium sinense</name>
    <dbReference type="NCBI Taxonomy" id="875328"/>
    <lineage>
        <taxon>Bacteria</taxon>
        <taxon>Bacillati</taxon>
        <taxon>Actinomycetota</taxon>
        <taxon>Actinomycetes</taxon>
        <taxon>Mycobacteriales</taxon>
        <taxon>Mycobacteriaceae</taxon>
        <taxon>Mycolicibacter</taxon>
    </lineage>
</organism>
<feature type="signal peptide" evidence="1">
    <location>
        <begin position="1"/>
        <end position="33"/>
    </location>
</feature>
<gene>
    <name evidence="3" type="ORF">A5771_05230</name>
</gene>
<proteinExistence type="predicted"/>
<evidence type="ECO:0000259" key="2">
    <source>
        <dbReference type="Pfam" id="PF00188"/>
    </source>
</evidence>
<dbReference type="PANTHER" id="PTHR31157">
    <property type="entry name" value="SCP DOMAIN-CONTAINING PROTEIN"/>
    <property type="match status" value="1"/>
</dbReference>
<dbReference type="Proteomes" id="UP000093985">
    <property type="component" value="Unassembled WGS sequence"/>
</dbReference>
<feature type="domain" description="SCP" evidence="2">
    <location>
        <begin position="61"/>
        <end position="158"/>
    </location>
</feature>
<feature type="chain" id="PRO_5009825516" description="SCP domain-containing protein" evidence="1">
    <location>
        <begin position="34"/>
        <end position="168"/>
    </location>
</feature>
<keyword evidence="1" id="KW-0732">Signal</keyword>